<feature type="region of interest" description="Disordered" evidence="4">
    <location>
        <begin position="1"/>
        <end position="27"/>
    </location>
</feature>
<keyword evidence="7" id="KW-1185">Reference proteome</keyword>
<dbReference type="Gene3D" id="1.10.10.10">
    <property type="entry name" value="Winged helix-like DNA-binding domain superfamily/Winged helix DNA-binding domain"/>
    <property type="match status" value="1"/>
</dbReference>
<dbReference type="PANTHER" id="PTHR33164:SF13">
    <property type="entry name" value="4-HYDROXYPHENYLACETATE CATABOLISM PROTEIN"/>
    <property type="match status" value="1"/>
</dbReference>
<name>A0A4R6DVU4_9RHOO</name>
<proteinExistence type="predicted"/>
<dbReference type="GO" id="GO:0006950">
    <property type="term" value="P:response to stress"/>
    <property type="evidence" value="ECO:0007669"/>
    <property type="project" value="TreeGrafter"/>
</dbReference>
<keyword evidence="1" id="KW-0805">Transcription regulation</keyword>
<dbReference type="Pfam" id="PF01047">
    <property type="entry name" value="MarR"/>
    <property type="match status" value="1"/>
</dbReference>
<dbReference type="InterPro" id="IPR000835">
    <property type="entry name" value="HTH_MarR-typ"/>
</dbReference>
<dbReference type="Proteomes" id="UP000295129">
    <property type="component" value="Unassembled WGS sequence"/>
</dbReference>
<dbReference type="InterPro" id="IPR023187">
    <property type="entry name" value="Tscrpt_reg_MarR-type_CS"/>
</dbReference>
<dbReference type="NCBIfam" id="TIGR02337">
    <property type="entry name" value="HpaR"/>
    <property type="match status" value="1"/>
</dbReference>
<dbReference type="PROSITE" id="PS01117">
    <property type="entry name" value="HTH_MARR_1"/>
    <property type="match status" value="1"/>
</dbReference>
<evidence type="ECO:0000313" key="6">
    <source>
        <dbReference type="EMBL" id="TDN48884.1"/>
    </source>
</evidence>
<dbReference type="InterPro" id="IPR036388">
    <property type="entry name" value="WH-like_DNA-bd_sf"/>
</dbReference>
<reference evidence="6 7" key="1">
    <citation type="submission" date="2019-03" db="EMBL/GenBank/DDBJ databases">
        <title>Genomic Encyclopedia of Type Strains, Phase IV (KMG-IV): sequencing the most valuable type-strain genomes for metagenomic binning, comparative biology and taxonomic classification.</title>
        <authorList>
            <person name="Goeker M."/>
        </authorList>
    </citation>
    <scope>NUCLEOTIDE SEQUENCE [LARGE SCALE GENOMIC DNA]</scope>
    <source>
        <strain evidence="6 7">DSM 12121</strain>
    </source>
</reference>
<dbReference type="SMART" id="SM00347">
    <property type="entry name" value="HTH_MARR"/>
    <property type="match status" value="1"/>
</dbReference>
<dbReference type="PROSITE" id="PS50995">
    <property type="entry name" value="HTH_MARR_2"/>
    <property type="match status" value="1"/>
</dbReference>
<evidence type="ECO:0000256" key="2">
    <source>
        <dbReference type="ARBA" id="ARBA00023125"/>
    </source>
</evidence>
<dbReference type="PANTHER" id="PTHR33164">
    <property type="entry name" value="TRANSCRIPTIONAL REGULATOR, MARR FAMILY"/>
    <property type="match status" value="1"/>
</dbReference>
<dbReference type="InterPro" id="IPR039422">
    <property type="entry name" value="MarR/SlyA-like"/>
</dbReference>
<organism evidence="6 7">
    <name type="scientific">Azoarcus indigens</name>
    <dbReference type="NCBI Taxonomy" id="29545"/>
    <lineage>
        <taxon>Bacteria</taxon>
        <taxon>Pseudomonadati</taxon>
        <taxon>Pseudomonadota</taxon>
        <taxon>Betaproteobacteria</taxon>
        <taxon>Rhodocyclales</taxon>
        <taxon>Zoogloeaceae</taxon>
        <taxon>Azoarcus</taxon>
    </lineage>
</organism>
<keyword evidence="2" id="KW-0238">DNA-binding</keyword>
<feature type="domain" description="HTH marR-type" evidence="5">
    <location>
        <begin position="29"/>
        <end position="161"/>
    </location>
</feature>
<evidence type="ECO:0000256" key="1">
    <source>
        <dbReference type="ARBA" id="ARBA00023015"/>
    </source>
</evidence>
<evidence type="ECO:0000256" key="3">
    <source>
        <dbReference type="ARBA" id="ARBA00023163"/>
    </source>
</evidence>
<dbReference type="GO" id="GO:0003677">
    <property type="term" value="F:DNA binding"/>
    <property type="evidence" value="ECO:0007669"/>
    <property type="project" value="UniProtKB-KW"/>
</dbReference>
<dbReference type="GO" id="GO:0003700">
    <property type="term" value="F:DNA-binding transcription factor activity"/>
    <property type="evidence" value="ECO:0007669"/>
    <property type="project" value="InterPro"/>
</dbReference>
<keyword evidence="3" id="KW-0804">Transcription</keyword>
<comment type="caution">
    <text evidence="6">The sequence shown here is derived from an EMBL/GenBank/DDBJ whole genome shotgun (WGS) entry which is preliminary data.</text>
</comment>
<evidence type="ECO:0000259" key="5">
    <source>
        <dbReference type="PROSITE" id="PS50995"/>
    </source>
</evidence>
<accession>A0A4R6DVU4</accession>
<protein>
    <submittedName>
        <fullName evidence="6">Homoprotocatechuate degradation regulator HpaR</fullName>
    </submittedName>
</protein>
<dbReference type="EMBL" id="SNVV01000013">
    <property type="protein sequence ID" value="TDN48884.1"/>
    <property type="molecule type" value="Genomic_DNA"/>
</dbReference>
<dbReference type="GO" id="GO:0045892">
    <property type="term" value="P:negative regulation of DNA-templated transcription"/>
    <property type="evidence" value="ECO:0007669"/>
    <property type="project" value="InterPro"/>
</dbReference>
<evidence type="ECO:0000313" key="7">
    <source>
        <dbReference type="Proteomes" id="UP000295129"/>
    </source>
</evidence>
<dbReference type="SUPFAM" id="SSF46785">
    <property type="entry name" value="Winged helix' DNA-binding domain"/>
    <property type="match status" value="1"/>
</dbReference>
<gene>
    <name evidence="6" type="ORF">C7389_1135</name>
</gene>
<dbReference type="InterPro" id="IPR036390">
    <property type="entry name" value="WH_DNA-bd_sf"/>
</dbReference>
<dbReference type="AlphaFoldDB" id="A0A4R6DVU4"/>
<evidence type="ECO:0000256" key="4">
    <source>
        <dbReference type="SAM" id="MobiDB-lite"/>
    </source>
</evidence>
<feature type="region of interest" description="Disordered" evidence="4">
    <location>
        <begin position="175"/>
        <end position="196"/>
    </location>
</feature>
<sequence length="196" mass="22167">MNDRIPRSAARKAAAETGQGNPMSAPIAHRNLPQLLLKARETLLAHFRPIITHFGLTEQQWRVMRTLSEQGEMEPRQICEACQILSPSLTGVLLRMEELGLVERRRVPEDQRRMLVSLTARSLDIIGRMAPLIEQQYRRLEEAVGKPLLDETYAQLDRLLSTRLDAVATVELPPCDAPMSAPARRRKAANEDEARD</sequence>
<dbReference type="InterPro" id="IPR012712">
    <property type="entry name" value="HpaR/FarR"/>
</dbReference>